<dbReference type="Pfam" id="PF08732">
    <property type="entry name" value="HIM1"/>
    <property type="match status" value="1"/>
</dbReference>
<reference evidence="1 2" key="1">
    <citation type="journal article" date="2010" name="Int. J. Syst. Evol. Microbiol.">
        <title>Bacillus horneckiae sp. nov., isolated from a spacecraft-assembly clean room.</title>
        <authorList>
            <person name="Vaishampayan P."/>
            <person name="Probst A."/>
            <person name="Krishnamurthi S."/>
            <person name="Ghosh S."/>
            <person name="Osman S."/>
            <person name="McDowall A."/>
            <person name="Ruckmani A."/>
            <person name="Mayilraj S."/>
            <person name="Venkateswaran K."/>
        </authorList>
    </citation>
    <scope>NUCLEOTIDE SEQUENCE [LARGE SCALE GENOMIC DNA]</scope>
    <source>
        <strain evidence="2">1PO1SC</strain>
    </source>
</reference>
<name>A0A2N0ZE07_9BACI</name>
<organism evidence="1 2">
    <name type="scientific">Cytobacillus horneckiae</name>
    <dbReference type="NCBI Taxonomy" id="549687"/>
    <lineage>
        <taxon>Bacteria</taxon>
        <taxon>Bacillati</taxon>
        <taxon>Bacillota</taxon>
        <taxon>Bacilli</taxon>
        <taxon>Bacillales</taxon>
        <taxon>Bacillaceae</taxon>
        <taxon>Cytobacillus</taxon>
    </lineage>
</organism>
<dbReference type="RefSeq" id="WP_083957395.1">
    <property type="nucleotide sequence ID" value="NZ_JAFDQP010000004.1"/>
</dbReference>
<dbReference type="Proteomes" id="UP000233343">
    <property type="component" value="Unassembled WGS sequence"/>
</dbReference>
<keyword evidence="2" id="KW-1185">Reference proteome</keyword>
<evidence type="ECO:0000313" key="2">
    <source>
        <dbReference type="Proteomes" id="UP000233343"/>
    </source>
</evidence>
<protein>
    <submittedName>
        <fullName evidence="1">Oxidoreductase</fullName>
    </submittedName>
</protein>
<dbReference type="SUPFAM" id="SSF51735">
    <property type="entry name" value="NAD(P)-binding Rossmann-fold domains"/>
    <property type="match status" value="1"/>
</dbReference>
<proteinExistence type="predicted"/>
<accession>A0A2N0ZE07</accession>
<comment type="caution">
    <text evidence="1">The sequence shown here is derived from an EMBL/GenBank/DDBJ whole genome shotgun (WGS) entry which is preliminary data.</text>
</comment>
<sequence length="228" mass="25537">MTKSALIAGSTGLVGNELLQVLLQKDYDKIYALVRKPLTIKHPKLVEVICDFDQLDNMEAHFAVNHVYCCLGTTIKKAKSKGEMVKVDVDYPYMMAKLAKKQKVEHFVIISSMNANARSKLFYPRIKGLLEDKLKTLSLTSLSIIRPSLLLGERQEKRRGERAGIKLYQLLSPFLSDDKKNKFAVEAKNVAIAMAVIPEKEVNGVTIYTSEEIAAIVNNHRGNQSITT</sequence>
<dbReference type="PANTHER" id="PTHR14097:SF7">
    <property type="entry name" value="OXIDOREDUCTASE HTATIP2"/>
    <property type="match status" value="1"/>
</dbReference>
<dbReference type="AlphaFoldDB" id="A0A2N0ZE07"/>
<dbReference type="InterPro" id="IPR014843">
    <property type="entry name" value="Him1/Fmp52"/>
</dbReference>
<evidence type="ECO:0000313" key="1">
    <source>
        <dbReference type="EMBL" id="PKG27725.1"/>
    </source>
</evidence>
<dbReference type="Gene3D" id="3.40.50.720">
    <property type="entry name" value="NAD(P)-binding Rossmann-like Domain"/>
    <property type="match status" value="1"/>
</dbReference>
<dbReference type="PANTHER" id="PTHR14097">
    <property type="entry name" value="OXIDOREDUCTASE HTATIP2"/>
    <property type="match status" value="1"/>
</dbReference>
<gene>
    <name evidence="1" type="ORF">CWS20_17405</name>
</gene>
<dbReference type="EMBL" id="PISD01000037">
    <property type="protein sequence ID" value="PKG27725.1"/>
    <property type="molecule type" value="Genomic_DNA"/>
</dbReference>
<dbReference type="InterPro" id="IPR036291">
    <property type="entry name" value="NAD(P)-bd_dom_sf"/>
</dbReference>